<comment type="similarity">
    <text evidence="1">Belongs to the LysR transcriptional regulatory family.</text>
</comment>
<evidence type="ECO:0000313" key="7">
    <source>
        <dbReference type="Proteomes" id="UP000295726"/>
    </source>
</evidence>
<protein>
    <submittedName>
        <fullName evidence="6">LysR family transcriptional regulator</fullName>
    </submittedName>
</protein>
<dbReference type="OrthoDB" id="9785745at2"/>
<dbReference type="Proteomes" id="UP000295726">
    <property type="component" value="Unassembled WGS sequence"/>
</dbReference>
<dbReference type="PANTHER" id="PTHR30126">
    <property type="entry name" value="HTH-TYPE TRANSCRIPTIONAL REGULATOR"/>
    <property type="match status" value="1"/>
</dbReference>
<dbReference type="NCBIfam" id="NF040786">
    <property type="entry name" value="LysR_Sec_metab"/>
    <property type="match status" value="1"/>
</dbReference>
<dbReference type="InterPro" id="IPR000847">
    <property type="entry name" value="LysR_HTH_N"/>
</dbReference>
<keyword evidence="7" id="KW-1185">Reference proteome</keyword>
<organism evidence="6 7">
    <name type="scientific">Muricomes intestini</name>
    <dbReference type="NCBI Taxonomy" id="1796634"/>
    <lineage>
        <taxon>Bacteria</taxon>
        <taxon>Bacillati</taxon>
        <taxon>Bacillota</taxon>
        <taxon>Clostridia</taxon>
        <taxon>Lachnospirales</taxon>
        <taxon>Lachnospiraceae</taxon>
        <taxon>Muricomes</taxon>
    </lineage>
</organism>
<dbReference type="GO" id="GO:0000976">
    <property type="term" value="F:transcription cis-regulatory region binding"/>
    <property type="evidence" value="ECO:0007669"/>
    <property type="project" value="TreeGrafter"/>
</dbReference>
<comment type="caution">
    <text evidence="6">The sequence shown here is derived from an EMBL/GenBank/DDBJ whole genome shotgun (WGS) entry which is preliminary data.</text>
</comment>
<evidence type="ECO:0000256" key="2">
    <source>
        <dbReference type="ARBA" id="ARBA00023015"/>
    </source>
</evidence>
<proteinExistence type="inferred from homology"/>
<evidence type="ECO:0000259" key="5">
    <source>
        <dbReference type="PROSITE" id="PS50931"/>
    </source>
</evidence>
<keyword evidence="3" id="KW-0238">DNA-binding</keyword>
<dbReference type="InterPro" id="IPR036388">
    <property type="entry name" value="WH-like_DNA-bd_sf"/>
</dbReference>
<dbReference type="EMBL" id="SLZZ01000011">
    <property type="protein sequence ID" value="TCS78565.1"/>
    <property type="molecule type" value="Genomic_DNA"/>
</dbReference>
<dbReference type="Pfam" id="PF00126">
    <property type="entry name" value="HTH_1"/>
    <property type="match status" value="1"/>
</dbReference>
<sequence length="306" mass="34639">MNLKQLEAFVSIADEGSFSRAAKSLFLTQPTVSAHISSLEQELNVRLFVRNTKEVHLSEDGKVLYGYAKQMISLEKQIEMAFDKTRKEGSHCIRIAASSVPAQYLVPQILERFSRKYPQEQFKLMETDSAKVVEQVVNYNVDIGFTGTVFEKKYCEYIPFYEDELVVITPNSEKFRKLKEAENNQPGESNESKMWIQNEAVILREEGSGTRKEAERLLKSMGINIDKLNIVASMENSETIKRSVSRGIGISVLSRLAAEEELREGKILGFSLGGGNKGSRNINIVYNKNFQMSALTEKFLRIVKGE</sequence>
<dbReference type="FunFam" id="1.10.10.10:FF:000001">
    <property type="entry name" value="LysR family transcriptional regulator"/>
    <property type="match status" value="1"/>
</dbReference>
<feature type="domain" description="HTH lysR-type" evidence="5">
    <location>
        <begin position="1"/>
        <end position="58"/>
    </location>
</feature>
<evidence type="ECO:0000256" key="3">
    <source>
        <dbReference type="ARBA" id="ARBA00023125"/>
    </source>
</evidence>
<dbReference type="Gene3D" id="1.10.10.10">
    <property type="entry name" value="Winged helix-like DNA-binding domain superfamily/Winged helix DNA-binding domain"/>
    <property type="match status" value="1"/>
</dbReference>
<accession>A0A4R3K6V4</accession>
<dbReference type="RefSeq" id="WP_132381244.1">
    <property type="nucleotide sequence ID" value="NZ_DAIPCY010000047.1"/>
</dbReference>
<dbReference type="InterPro" id="IPR047788">
    <property type="entry name" value="LysR-like_Sec_metab"/>
</dbReference>
<evidence type="ECO:0000313" key="6">
    <source>
        <dbReference type="EMBL" id="TCS78565.1"/>
    </source>
</evidence>
<evidence type="ECO:0000256" key="1">
    <source>
        <dbReference type="ARBA" id="ARBA00009437"/>
    </source>
</evidence>
<dbReference type="AlphaFoldDB" id="A0A4R3K6V4"/>
<dbReference type="PRINTS" id="PR00039">
    <property type="entry name" value="HTHLYSR"/>
</dbReference>
<dbReference type="Pfam" id="PF03466">
    <property type="entry name" value="LysR_substrate"/>
    <property type="match status" value="1"/>
</dbReference>
<name>A0A4R3K6V4_9FIRM</name>
<dbReference type="SUPFAM" id="SSF46785">
    <property type="entry name" value="Winged helix' DNA-binding domain"/>
    <property type="match status" value="1"/>
</dbReference>
<dbReference type="SUPFAM" id="SSF53850">
    <property type="entry name" value="Periplasmic binding protein-like II"/>
    <property type="match status" value="1"/>
</dbReference>
<dbReference type="PROSITE" id="PS50931">
    <property type="entry name" value="HTH_LYSR"/>
    <property type="match status" value="1"/>
</dbReference>
<dbReference type="PANTHER" id="PTHR30126:SF64">
    <property type="entry name" value="HTH-TYPE TRANSCRIPTIONAL REGULATOR CITR"/>
    <property type="match status" value="1"/>
</dbReference>
<reference evidence="6 7" key="1">
    <citation type="submission" date="2019-03" db="EMBL/GenBank/DDBJ databases">
        <title>Genomic Encyclopedia of Type Strains, Phase IV (KMG-IV): sequencing the most valuable type-strain genomes for metagenomic binning, comparative biology and taxonomic classification.</title>
        <authorList>
            <person name="Goeker M."/>
        </authorList>
    </citation>
    <scope>NUCLEOTIDE SEQUENCE [LARGE SCALE GENOMIC DNA]</scope>
    <source>
        <strain evidence="6 7">DSM 29489</strain>
    </source>
</reference>
<keyword evidence="4" id="KW-0804">Transcription</keyword>
<dbReference type="InterPro" id="IPR005119">
    <property type="entry name" value="LysR_subst-bd"/>
</dbReference>
<dbReference type="InterPro" id="IPR036390">
    <property type="entry name" value="WH_DNA-bd_sf"/>
</dbReference>
<dbReference type="Gene3D" id="3.40.190.290">
    <property type="match status" value="1"/>
</dbReference>
<evidence type="ECO:0000256" key="4">
    <source>
        <dbReference type="ARBA" id="ARBA00023163"/>
    </source>
</evidence>
<keyword evidence="2" id="KW-0805">Transcription regulation</keyword>
<gene>
    <name evidence="6" type="ORF">EDD59_11191</name>
</gene>
<dbReference type="GO" id="GO:0003700">
    <property type="term" value="F:DNA-binding transcription factor activity"/>
    <property type="evidence" value="ECO:0007669"/>
    <property type="project" value="InterPro"/>
</dbReference>